<dbReference type="RefSeq" id="WP_328236814.1">
    <property type="nucleotide sequence ID" value="NZ_JAROAS010000009.1"/>
</dbReference>
<comment type="caution">
    <text evidence="2">The sequence shown here is derived from an EMBL/GenBank/DDBJ whole genome shotgun (WGS) entry which is preliminary data.</text>
</comment>
<proteinExistence type="predicted"/>
<name>A0ABU6NI25_9BACI</name>
<organism evidence="2 3">
    <name type="scientific">Shouchella miscanthi</name>
    <dbReference type="NCBI Taxonomy" id="2598861"/>
    <lineage>
        <taxon>Bacteria</taxon>
        <taxon>Bacillati</taxon>
        <taxon>Bacillota</taxon>
        <taxon>Bacilli</taxon>
        <taxon>Bacillales</taxon>
        <taxon>Bacillaceae</taxon>
        <taxon>Shouchella</taxon>
    </lineage>
</organism>
<dbReference type="EMBL" id="JAROAS010000009">
    <property type="protein sequence ID" value="MED4127829.1"/>
    <property type="molecule type" value="Genomic_DNA"/>
</dbReference>
<protein>
    <submittedName>
        <fullName evidence="2">Uncharacterized protein</fullName>
    </submittedName>
</protein>
<reference evidence="2 3" key="1">
    <citation type="submission" date="2023-03" db="EMBL/GenBank/DDBJ databases">
        <title>Bacillus Genome Sequencing.</title>
        <authorList>
            <person name="Dunlap C."/>
        </authorList>
    </citation>
    <scope>NUCLEOTIDE SEQUENCE [LARGE SCALE GENOMIC DNA]</scope>
    <source>
        <strain evidence="2 3">B-4107</strain>
    </source>
</reference>
<keyword evidence="3" id="KW-1185">Reference proteome</keyword>
<gene>
    <name evidence="2" type="ORF">P5F74_06750</name>
</gene>
<accession>A0ABU6NI25</accession>
<evidence type="ECO:0000256" key="1">
    <source>
        <dbReference type="SAM" id="SignalP"/>
    </source>
</evidence>
<dbReference type="Proteomes" id="UP001341820">
    <property type="component" value="Unassembled WGS sequence"/>
</dbReference>
<evidence type="ECO:0000313" key="3">
    <source>
        <dbReference type="Proteomes" id="UP001341820"/>
    </source>
</evidence>
<sequence length="70" mass="7788">MRKINIVLVVSLSALISIEFGASSSFAQNNEIYNYPINYSFTAPEPHDIPSHHSFASLNPHDIPSHHSII</sequence>
<feature type="signal peptide" evidence="1">
    <location>
        <begin position="1"/>
        <end position="27"/>
    </location>
</feature>
<feature type="chain" id="PRO_5046472979" evidence="1">
    <location>
        <begin position="28"/>
        <end position="70"/>
    </location>
</feature>
<keyword evidence="1" id="KW-0732">Signal</keyword>
<evidence type="ECO:0000313" key="2">
    <source>
        <dbReference type="EMBL" id="MED4127829.1"/>
    </source>
</evidence>